<accession>A0A3D8Q3G3</accession>
<dbReference type="Pfam" id="PF22749">
    <property type="entry name" value="Arb2"/>
    <property type="match status" value="1"/>
</dbReference>
<dbReference type="OrthoDB" id="421951at2759"/>
<evidence type="ECO:0000313" key="4">
    <source>
        <dbReference type="Proteomes" id="UP000256328"/>
    </source>
</evidence>
<gene>
    <name evidence="3" type="ORF">BP5796_13184</name>
</gene>
<evidence type="ECO:0000256" key="1">
    <source>
        <dbReference type="SAM" id="MobiDB-lite"/>
    </source>
</evidence>
<dbReference type="EMBL" id="PDLN01000027">
    <property type="protein sequence ID" value="RDW56435.1"/>
    <property type="molecule type" value="Genomic_DNA"/>
</dbReference>
<dbReference type="GO" id="GO:0035197">
    <property type="term" value="F:siRNA binding"/>
    <property type="evidence" value="ECO:0007669"/>
    <property type="project" value="TreeGrafter"/>
</dbReference>
<protein>
    <recommendedName>
        <fullName evidence="2">Arb2 domain-containing protein</fullName>
    </recommendedName>
</protein>
<evidence type="ECO:0000259" key="2">
    <source>
        <dbReference type="Pfam" id="PF22749"/>
    </source>
</evidence>
<proteinExistence type="predicted"/>
<dbReference type="GO" id="GO:0031048">
    <property type="term" value="P:regulatory ncRNA-mediated heterochromatin formation"/>
    <property type="evidence" value="ECO:0007669"/>
    <property type="project" value="TreeGrafter"/>
</dbReference>
<dbReference type="PANTHER" id="PTHR21357">
    <property type="entry name" value="FAM172 FAMILY PROTEIN HOMOLOG CG10038"/>
    <property type="match status" value="1"/>
</dbReference>
<feature type="domain" description="Arb2" evidence="2">
    <location>
        <begin position="15"/>
        <end position="282"/>
    </location>
</feature>
<dbReference type="InterPro" id="IPR053858">
    <property type="entry name" value="Arb2_dom"/>
</dbReference>
<dbReference type="PANTHER" id="PTHR21357:SF4">
    <property type="entry name" value="FAM172 FAMILY PROTEIN HOMOLOG CG10038"/>
    <property type="match status" value="1"/>
</dbReference>
<reference evidence="3 4" key="1">
    <citation type="journal article" date="2018" name="IMA Fungus">
        <title>IMA Genome-F 9: Draft genome sequence of Annulohypoxylon stygium, Aspergillus mulundensis, Berkeleyomyces basicola (syn. Thielaviopsis basicola), Ceratocystis smalleyi, two Cercospora beticola strains, Coleophoma cylindrospora, Fusarium fracticaudum, Phialophora cf. hyalina, and Morchella septimelata.</title>
        <authorList>
            <person name="Wingfield B.D."/>
            <person name="Bills G.F."/>
            <person name="Dong Y."/>
            <person name="Huang W."/>
            <person name="Nel W.J."/>
            <person name="Swalarsk-Parry B.S."/>
            <person name="Vaghefi N."/>
            <person name="Wilken P.M."/>
            <person name="An Z."/>
            <person name="de Beer Z.W."/>
            <person name="De Vos L."/>
            <person name="Chen L."/>
            <person name="Duong T.A."/>
            <person name="Gao Y."/>
            <person name="Hammerbacher A."/>
            <person name="Kikkert J.R."/>
            <person name="Li Y."/>
            <person name="Li H."/>
            <person name="Li K."/>
            <person name="Li Q."/>
            <person name="Liu X."/>
            <person name="Ma X."/>
            <person name="Naidoo K."/>
            <person name="Pethybridge S.J."/>
            <person name="Sun J."/>
            <person name="Steenkamp E.T."/>
            <person name="van der Nest M.A."/>
            <person name="van Wyk S."/>
            <person name="Wingfield M.J."/>
            <person name="Xiong C."/>
            <person name="Yue Q."/>
            <person name="Zhang X."/>
        </authorList>
    </citation>
    <scope>NUCLEOTIDE SEQUENCE [LARGE SCALE GENOMIC DNA]</scope>
    <source>
        <strain evidence="3 4">BP5796</strain>
    </source>
</reference>
<feature type="region of interest" description="Disordered" evidence="1">
    <location>
        <begin position="1"/>
        <end position="23"/>
    </location>
</feature>
<dbReference type="Proteomes" id="UP000256328">
    <property type="component" value="Unassembled WGS sequence"/>
</dbReference>
<dbReference type="GO" id="GO:0005634">
    <property type="term" value="C:nucleus"/>
    <property type="evidence" value="ECO:0007669"/>
    <property type="project" value="TreeGrafter"/>
</dbReference>
<dbReference type="AlphaFoldDB" id="A0A3D8Q3G3"/>
<comment type="caution">
    <text evidence="3">The sequence shown here is derived from an EMBL/GenBank/DDBJ whole genome shotgun (WGS) entry which is preliminary data.</text>
</comment>
<dbReference type="InterPro" id="IPR048263">
    <property type="entry name" value="Arb2"/>
</dbReference>
<keyword evidence="4" id="KW-1185">Reference proteome</keyword>
<sequence>MFRRLSSGLPKDPKFPSDLNGLGKDEVRSIDNPKAYFNYFLSKNERYNEVQREAMNAALLGIVHERLEKLGLAKIRIPLGAQDTEPHTSIFVSSDLSVPQRVIIIFYEHTQDLGILAHRIVGGRGGIDEGSAVNLVKYIQEQSISPGNAGPPGIILANMGQLTWWRRGKKALTLKSWSAVPRKSAVDGPFRYDEEKNTIPGNRTTLEHCSYIFEHVVQERCNPAAKLDVIGVSDGAVAFSSFMNDHANWIKWSGRISSFAALATFFDTRDITNFQFLNWFAKVGSLSLSARYRRPLTGAAKRGRVYIVSDEPCGMFLAGPEGHRTVAGYGAPVFSLGVPYYTELLLPKGYRKVIDWIQEVADTPDYENPVFQRIDDDHEDISESYTAGDGGIDLENVDDVEEIAKA</sequence>
<evidence type="ECO:0000313" key="3">
    <source>
        <dbReference type="EMBL" id="RDW56435.1"/>
    </source>
</evidence>
<organism evidence="3 4">
    <name type="scientific">Coleophoma crateriformis</name>
    <dbReference type="NCBI Taxonomy" id="565419"/>
    <lineage>
        <taxon>Eukaryota</taxon>
        <taxon>Fungi</taxon>
        <taxon>Dikarya</taxon>
        <taxon>Ascomycota</taxon>
        <taxon>Pezizomycotina</taxon>
        <taxon>Leotiomycetes</taxon>
        <taxon>Helotiales</taxon>
        <taxon>Dermateaceae</taxon>
        <taxon>Coleophoma</taxon>
    </lineage>
</organism>
<name>A0A3D8Q3G3_9HELO</name>